<evidence type="ECO:0000313" key="3">
    <source>
        <dbReference type="Proteomes" id="UP000024635"/>
    </source>
</evidence>
<gene>
    <name evidence="2" type="primary">Acey_s0465.g1943</name>
    <name evidence="2" type="ORF">Y032_0465g1943</name>
</gene>
<reference evidence="3" key="1">
    <citation type="journal article" date="2015" name="Nat. Genet.">
        <title>The genome and transcriptome of the zoonotic hookworm Ancylostoma ceylanicum identify infection-specific gene families.</title>
        <authorList>
            <person name="Schwarz E.M."/>
            <person name="Hu Y."/>
            <person name="Antoshechkin I."/>
            <person name="Miller M.M."/>
            <person name="Sternberg P.W."/>
            <person name="Aroian R.V."/>
        </authorList>
    </citation>
    <scope>NUCLEOTIDE SEQUENCE</scope>
    <source>
        <strain evidence="3">HY135</strain>
    </source>
</reference>
<accession>A0A016WXI8</accession>
<protein>
    <submittedName>
        <fullName evidence="2">Uncharacterized protein</fullName>
    </submittedName>
</protein>
<name>A0A016WXI8_9BILA</name>
<comment type="caution">
    <text evidence="2">The sequence shown here is derived from an EMBL/GenBank/DDBJ whole genome shotgun (WGS) entry which is preliminary data.</text>
</comment>
<sequence>MLLLLMHSWDGAYISRPSRVEAQSCLRFGGDLTSPTGLVWSAQARWKPWPGDRSDDMRGMRSRADATEMRRGPRNPLRDRGAL</sequence>
<dbReference type="AlphaFoldDB" id="A0A016WXI8"/>
<feature type="region of interest" description="Disordered" evidence="1">
    <location>
        <begin position="47"/>
        <end position="83"/>
    </location>
</feature>
<evidence type="ECO:0000313" key="2">
    <source>
        <dbReference type="EMBL" id="EYC44306.1"/>
    </source>
</evidence>
<proteinExistence type="predicted"/>
<organism evidence="2 3">
    <name type="scientific">Ancylostoma ceylanicum</name>
    <dbReference type="NCBI Taxonomy" id="53326"/>
    <lineage>
        <taxon>Eukaryota</taxon>
        <taxon>Metazoa</taxon>
        <taxon>Ecdysozoa</taxon>
        <taxon>Nematoda</taxon>
        <taxon>Chromadorea</taxon>
        <taxon>Rhabditida</taxon>
        <taxon>Rhabditina</taxon>
        <taxon>Rhabditomorpha</taxon>
        <taxon>Strongyloidea</taxon>
        <taxon>Ancylostomatidae</taxon>
        <taxon>Ancylostomatinae</taxon>
        <taxon>Ancylostoma</taxon>
    </lineage>
</organism>
<evidence type="ECO:0000256" key="1">
    <source>
        <dbReference type="SAM" id="MobiDB-lite"/>
    </source>
</evidence>
<feature type="compositionally biased region" description="Basic and acidic residues" evidence="1">
    <location>
        <begin position="50"/>
        <end position="83"/>
    </location>
</feature>
<keyword evidence="3" id="KW-1185">Reference proteome</keyword>
<dbReference type="EMBL" id="JARK01000065">
    <property type="protein sequence ID" value="EYC44306.1"/>
    <property type="molecule type" value="Genomic_DNA"/>
</dbReference>
<dbReference type="Proteomes" id="UP000024635">
    <property type="component" value="Unassembled WGS sequence"/>
</dbReference>